<accession>A0ABN9IQY2</accession>
<protein>
    <recommendedName>
        <fullName evidence="5">Poly-beta-1,6-N-acetyl-D-glucosamine biosynthesis protein PgaD</fullName>
    </recommendedName>
</protein>
<sequence length="339" mass="37372">MTMLVIDVSRNSIRQSFSDKGVFGTVHHVLWFRIFRPVLVISIWALLGLYVGYSISSVGPSGLPFEQLRMYGNIIAGMGGVLVVWMVLSRLDRAIRRGMARTPAAAAQASARASRAALHAQQPAWHRPRNTRLLVVDHDDDGDITHVRSWQEWAGRPAPAGTATPPTPFNRSPEYDPEEPVLGSRPVSEAIVLKKNMGREEPSLARVDAPAQQPRDVVKAVDAVTADAAGFHRFGYRGRLGRNDWVEPQSPQSSQSPQSPAQTYAMRPGMARHYGSVTAMVHGRAAVQAADRVTERHRALHAFGAHAQLEDPYARLQRVERVDPLHGFGRRANIVADDV</sequence>
<keyword evidence="4" id="KW-1185">Reference proteome</keyword>
<dbReference type="EMBL" id="CATZBU010000004">
    <property type="protein sequence ID" value="CAJ0790598.1"/>
    <property type="molecule type" value="Genomic_DNA"/>
</dbReference>
<dbReference type="Proteomes" id="UP001189813">
    <property type="component" value="Unassembled WGS sequence"/>
</dbReference>
<evidence type="ECO:0000313" key="4">
    <source>
        <dbReference type="Proteomes" id="UP001189813"/>
    </source>
</evidence>
<reference evidence="3 4" key="1">
    <citation type="submission" date="2023-07" db="EMBL/GenBank/DDBJ databases">
        <authorList>
            <person name="Peeters C."/>
        </authorList>
    </citation>
    <scope>NUCLEOTIDE SEQUENCE [LARGE SCALE GENOMIC DNA]</scope>
    <source>
        <strain evidence="3 4">LMG 19083</strain>
    </source>
</reference>
<name>A0ABN9IQY2_9RALS</name>
<comment type="caution">
    <text evidence="3">The sequence shown here is derived from an EMBL/GenBank/DDBJ whole genome shotgun (WGS) entry which is preliminary data.</text>
</comment>
<keyword evidence="2" id="KW-1133">Transmembrane helix</keyword>
<organism evidence="3 4">
    <name type="scientific">Ralstonia psammae</name>
    <dbReference type="NCBI Taxonomy" id="3058598"/>
    <lineage>
        <taxon>Bacteria</taxon>
        <taxon>Pseudomonadati</taxon>
        <taxon>Pseudomonadota</taxon>
        <taxon>Betaproteobacteria</taxon>
        <taxon>Burkholderiales</taxon>
        <taxon>Burkholderiaceae</taxon>
        <taxon>Ralstonia</taxon>
    </lineage>
</organism>
<feature type="region of interest" description="Disordered" evidence="1">
    <location>
        <begin position="242"/>
        <end position="264"/>
    </location>
</feature>
<feature type="region of interest" description="Disordered" evidence="1">
    <location>
        <begin position="154"/>
        <end position="182"/>
    </location>
</feature>
<feature type="transmembrane region" description="Helical" evidence="2">
    <location>
        <begin position="68"/>
        <end position="88"/>
    </location>
</feature>
<keyword evidence="2" id="KW-0812">Transmembrane</keyword>
<dbReference type="RefSeq" id="WP_316665557.1">
    <property type="nucleotide sequence ID" value="NZ_CATZBU010000004.1"/>
</dbReference>
<evidence type="ECO:0000256" key="1">
    <source>
        <dbReference type="SAM" id="MobiDB-lite"/>
    </source>
</evidence>
<evidence type="ECO:0008006" key="5">
    <source>
        <dbReference type="Google" id="ProtNLM"/>
    </source>
</evidence>
<evidence type="ECO:0000313" key="3">
    <source>
        <dbReference type="EMBL" id="CAJ0790598.1"/>
    </source>
</evidence>
<proteinExistence type="predicted"/>
<evidence type="ECO:0000256" key="2">
    <source>
        <dbReference type="SAM" id="Phobius"/>
    </source>
</evidence>
<feature type="transmembrane region" description="Helical" evidence="2">
    <location>
        <begin position="38"/>
        <end position="56"/>
    </location>
</feature>
<keyword evidence="2" id="KW-0472">Membrane</keyword>
<feature type="compositionally biased region" description="Low complexity" evidence="1">
    <location>
        <begin position="248"/>
        <end position="260"/>
    </location>
</feature>
<gene>
    <name evidence="3" type="ORF">LMG19083_02027</name>
</gene>